<dbReference type="PROSITE" id="PS50109">
    <property type="entry name" value="HIS_KIN"/>
    <property type="match status" value="1"/>
</dbReference>
<dbReference type="EC" id="2.7.13.3" evidence="3"/>
<dbReference type="CDD" id="cd00082">
    <property type="entry name" value="HisKA"/>
    <property type="match status" value="1"/>
</dbReference>
<dbReference type="SUPFAM" id="SSF47384">
    <property type="entry name" value="Homodimeric domain of signal transducing histidine kinase"/>
    <property type="match status" value="1"/>
</dbReference>
<evidence type="ECO:0000256" key="1">
    <source>
        <dbReference type="ARBA" id="ARBA00000085"/>
    </source>
</evidence>
<dbReference type="GO" id="GO:0005524">
    <property type="term" value="F:ATP binding"/>
    <property type="evidence" value="ECO:0007669"/>
    <property type="project" value="UniProtKB-KW"/>
</dbReference>
<dbReference type="PANTHER" id="PTHR44936:SF10">
    <property type="entry name" value="SENSOR PROTEIN RSTB"/>
    <property type="match status" value="1"/>
</dbReference>
<feature type="transmembrane region" description="Helical" evidence="12">
    <location>
        <begin position="89"/>
        <end position="110"/>
    </location>
</feature>
<dbReference type="InterPro" id="IPR003594">
    <property type="entry name" value="HATPase_dom"/>
</dbReference>
<dbReference type="Gene3D" id="3.30.565.10">
    <property type="entry name" value="Histidine kinase-like ATPase, C-terminal domain"/>
    <property type="match status" value="1"/>
</dbReference>
<dbReference type="SMART" id="SM00304">
    <property type="entry name" value="HAMP"/>
    <property type="match status" value="1"/>
</dbReference>
<keyword evidence="4" id="KW-1003">Cell membrane</keyword>
<dbReference type="InterPro" id="IPR003661">
    <property type="entry name" value="HisK_dim/P_dom"/>
</dbReference>
<dbReference type="InterPro" id="IPR050980">
    <property type="entry name" value="2C_sensor_his_kinase"/>
</dbReference>
<keyword evidence="10" id="KW-0902">Two-component regulatory system</keyword>
<dbReference type="EMBL" id="CP021780">
    <property type="protein sequence ID" value="ASA24093.1"/>
    <property type="molecule type" value="Genomic_DNA"/>
</dbReference>
<dbReference type="Pfam" id="PF02518">
    <property type="entry name" value="HATPase_c"/>
    <property type="match status" value="1"/>
</dbReference>
<dbReference type="Pfam" id="PF00512">
    <property type="entry name" value="HisKA"/>
    <property type="match status" value="1"/>
</dbReference>
<dbReference type="Gene3D" id="6.10.340.10">
    <property type="match status" value="1"/>
</dbReference>
<name>A0A2Z2KL63_9BACL</name>
<dbReference type="Pfam" id="PF00672">
    <property type="entry name" value="HAMP"/>
    <property type="match status" value="1"/>
</dbReference>
<evidence type="ECO:0000259" key="14">
    <source>
        <dbReference type="PROSITE" id="PS50885"/>
    </source>
</evidence>
<dbReference type="CDD" id="cd06225">
    <property type="entry name" value="HAMP"/>
    <property type="match status" value="1"/>
</dbReference>
<evidence type="ECO:0000256" key="5">
    <source>
        <dbReference type="ARBA" id="ARBA00022553"/>
    </source>
</evidence>
<feature type="domain" description="HAMP" evidence="14">
    <location>
        <begin position="112"/>
        <end position="164"/>
    </location>
</feature>
<keyword evidence="6" id="KW-0808">Transferase</keyword>
<keyword evidence="9" id="KW-0067">ATP-binding</keyword>
<accession>A0A2Z2KL63</accession>
<evidence type="ECO:0000256" key="12">
    <source>
        <dbReference type="SAM" id="Phobius"/>
    </source>
</evidence>
<dbReference type="AlphaFoldDB" id="A0A2Z2KL63"/>
<sequence length="406" mass="45687">MGRLRQAIRNLSIRKTFMLYMLFFLVLAALLSKFAMAYASQEQFNLYVEYMYPNAQYGDQVNVDSDEVNIHFVDYSVEDDRIINNYDAVYTWSTPFFYGACILLSSLLFYRNKLKQPIAILSEASRKIADNDLDFRIQHTSTDEMGQLCRSFETMRAALDENNRKMWRGLEERKQLNAAFSHDLRTPLTVLRGYADFLNNYLPQGKVSTEKVISTVSTMSAHIVRLEGYVQMMSEAQRLEDTGLAVAQVNSDVLTARLKSTAEVLERGQAYSIGITSEIDQAELVLDMNIVMRVFENLLSNASRYAERMISINCTFVNGMLVITVQDDGKGFSDEQLMQLPRPSGKQHTTGGEFHMGLGLHICTLLGEKHGGCIELANAEDGGASVTARFRCQADAGAIPAEVDKK</sequence>
<evidence type="ECO:0000256" key="6">
    <source>
        <dbReference type="ARBA" id="ARBA00022679"/>
    </source>
</evidence>
<dbReference type="SMART" id="SM00387">
    <property type="entry name" value="HATPase_c"/>
    <property type="match status" value="1"/>
</dbReference>
<evidence type="ECO:0000256" key="9">
    <source>
        <dbReference type="ARBA" id="ARBA00022840"/>
    </source>
</evidence>
<organism evidence="15 16">
    <name type="scientific">Paenibacillus donghaensis</name>
    <dbReference type="NCBI Taxonomy" id="414771"/>
    <lineage>
        <taxon>Bacteria</taxon>
        <taxon>Bacillati</taxon>
        <taxon>Bacillota</taxon>
        <taxon>Bacilli</taxon>
        <taxon>Bacillales</taxon>
        <taxon>Paenibacillaceae</taxon>
        <taxon>Paenibacillus</taxon>
    </lineage>
</organism>
<dbReference type="KEGG" id="pdh:B9T62_26905"/>
<dbReference type="SMART" id="SM00388">
    <property type="entry name" value="HisKA"/>
    <property type="match status" value="1"/>
</dbReference>
<protein>
    <recommendedName>
        <fullName evidence="3">histidine kinase</fullName>
        <ecNumber evidence="3">2.7.13.3</ecNumber>
    </recommendedName>
</protein>
<evidence type="ECO:0000256" key="2">
    <source>
        <dbReference type="ARBA" id="ARBA00004651"/>
    </source>
</evidence>
<keyword evidence="7" id="KW-0547">Nucleotide-binding</keyword>
<dbReference type="OrthoDB" id="84942at2"/>
<evidence type="ECO:0000256" key="7">
    <source>
        <dbReference type="ARBA" id="ARBA00022741"/>
    </source>
</evidence>
<keyword evidence="12" id="KW-1133">Transmembrane helix</keyword>
<keyword evidence="5" id="KW-0597">Phosphoprotein</keyword>
<keyword evidence="16" id="KW-1185">Reference proteome</keyword>
<dbReference type="GO" id="GO:0005886">
    <property type="term" value="C:plasma membrane"/>
    <property type="evidence" value="ECO:0007669"/>
    <property type="project" value="UniProtKB-SubCell"/>
</dbReference>
<dbReference type="Proteomes" id="UP000249890">
    <property type="component" value="Chromosome"/>
</dbReference>
<dbReference type="SUPFAM" id="SSF158472">
    <property type="entry name" value="HAMP domain-like"/>
    <property type="match status" value="1"/>
</dbReference>
<dbReference type="RefSeq" id="WP_087918075.1">
    <property type="nucleotide sequence ID" value="NZ_CP021780.1"/>
</dbReference>
<gene>
    <name evidence="15" type="ORF">B9T62_26905</name>
</gene>
<dbReference type="PROSITE" id="PS50885">
    <property type="entry name" value="HAMP"/>
    <property type="match status" value="1"/>
</dbReference>
<evidence type="ECO:0000256" key="3">
    <source>
        <dbReference type="ARBA" id="ARBA00012438"/>
    </source>
</evidence>
<dbReference type="SUPFAM" id="SSF55874">
    <property type="entry name" value="ATPase domain of HSP90 chaperone/DNA topoisomerase II/histidine kinase"/>
    <property type="match status" value="1"/>
</dbReference>
<dbReference type="PANTHER" id="PTHR44936">
    <property type="entry name" value="SENSOR PROTEIN CREC"/>
    <property type="match status" value="1"/>
</dbReference>
<comment type="subcellular location">
    <subcellularLocation>
        <location evidence="2">Cell membrane</location>
        <topology evidence="2">Multi-pass membrane protein</topology>
    </subcellularLocation>
</comment>
<evidence type="ECO:0000313" key="16">
    <source>
        <dbReference type="Proteomes" id="UP000249890"/>
    </source>
</evidence>
<feature type="domain" description="Histidine kinase" evidence="13">
    <location>
        <begin position="179"/>
        <end position="394"/>
    </location>
</feature>
<evidence type="ECO:0000256" key="4">
    <source>
        <dbReference type="ARBA" id="ARBA00022475"/>
    </source>
</evidence>
<reference evidence="15 16" key="1">
    <citation type="submission" date="2017-06" db="EMBL/GenBank/DDBJ databases">
        <title>Complete genome sequence of Paenibacillus donghaensis KCTC 13049T isolated from East Sea sediment, South Korea.</title>
        <authorList>
            <person name="Jung B.K."/>
            <person name="Hong S.-J."/>
            <person name="Shin J.-H."/>
        </authorList>
    </citation>
    <scope>NUCLEOTIDE SEQUENCE [LARGE SCALE GENOMIC DNA]</scope>
    <source>
        <strain evidence="15 16">KCTC 13049</strain>
    </source>
</reference>
<dbReference type="Gene3D" id="1.10.287.130">
    <property type="match status" value="1"/>
</dbReference>
<keyword evidence="8" id="KW-0418">Kinase</keyword>
<keyword evidence="11 12" id="KW-0472">Membrane</keyword>
<dbReference type="GO" id="GO:0000155">
    <property type="term" value="F:phosphorelay sensor kinase activity"/>
    <property type="evidence" value="ECO:0007669"/>
    <property type="project" value="InterPro"/>
</dbReference>
<dbReference type="InterPro" id="IPR005467">
    <property type="entry name" value="His_kinase_dom"/>
</dbReference>
<proteinExistence type="predicted"/>
<evidence type="ECO:0000259" key="13">
    <source>
        <dbReference type="PROSITE" id="PS50109"/>
    </source>
</evidence>
<evidence type="ECO:0000256" key="10">
    <source>
        <dbReference type="ARBA" id="ARBA00023012"/>
    </source>
</evidence>
<evidence type="ECO:0000256" key="11">
    <source>
        <dbReference type="ARBA" id="ARBA00023136"/>
    </source>
</evidence>
<dbReference type="InterPro" id="IPR003660">
    <property type="entry name" value="HAMP_dom"/>
</dbReference>
<comment type="catalytic activity">
    <reaction evidence="1">
        <text>ATP + protein L-histidine = ADP + protein N-phospho-L-histidine.</text>
        <dbReference type="EC" id="2.7.13.3"/>
    </reaction>
</comment>
<dbReference type="InterPro" id="IPR036890">
    <property type="entry name" value="HATPase_C_sf"/>
</dbReference>
<evidence type="ECO:0000256" key="8">
    <source>
        <dbReference type="ARBA" id="ARBA00022777"/>
    </source>
</evidence>
<keyword evidence="12" id="KW-0812">Transmembrane</keyword>
<evidence type="ECO:0000313" key="15">
    <source>
        <dbReference type="EMBL" id="ASA24093.1"/>
    </source>
</evidence>
<dbReference type="InterPro" id="IPR036097">
    <property type="entry name" value="HisK_dim/P_sf"/>
</dbReference>
<dbReference type="CDD" id="cd00075">
    <property type="entry name" value="HATPase"/>
    <property type="match status" value="1"/>
</dbReference>